<evidence type="ECO:0000256" key="1">
    <source>
        <dbReference type="SAM" id="SignalP"/>
    </source>
</evidence>
<dbReference type="AlphaFoldDB" id="A0A7G5EBP2"/>
<feature type="signal peptide" evidence="1">
    <location>
        <begin position="1"/>
        <end position="23"/>
    </location>
</feature>
<dbReference type="RefSeq" id="WP_182325863.1">
    <property type="nucleotide sequence ID" value="NZ_CP058554.1"/>
</dbReference>
<reference evidence="2 3" key="1">
    <citation type="journal article" date="2020" name="G3 (Bethesda)">
        <title>CeMbio - The Caenorhabditis elegans Microbiome Resource.</title>
        <authorList>
            <person name="Dirksen P."/>
            <person name="Assie A."/>
            <person name="Zimmermann J."/>
            <person name="Zhang F."/>
            <person name="Tietje A.M."/>
            <person name="Marsh S.A."/>
            <person name="Felix M.A."/>
            <person name="Shapira M."/>
            <person name="Kaleta C."/>
            <person name="Schulenburg H."/>
            <person name="Samuel B."/>
        </authorList>
    </citation>
    <scope>NUCLEOTIDE SEQUENCE [LARGE SCALE GENOMIC DNA]</scope>
    <source>
        <strain evidence="2 3">BIGb0172</strain>
    </source>
</reference>
<sequence>MRLIHHFLLALVLCFAAAAPAMASDTEKKVELQLVRNADGAFATVALQFALPDQIEDALNKGVALYFVQEAQIISERWYWRDKTAKKTARYLRVSYQPLTRRWRLHVSSMPLTDAGAVTSLGQSFDSLDEVMLVVKRVRNWKIASADELFNDVDYLVKFNFRLDSSQLPRIFQFTPFNNEGLNLQIRSQLPLPEASAQ</sequence>
<feature type="chain" id="PRO_5028831387" evidence="1">
    <location>
        <begin position="24"/>
        <end position="198"/>
    </location>
</feature>
<dbReference type="KEGG" id="cpis:HS961_00400"/>
<protein>
    <submittedName>
        <fullName evidence="2">DUF4390 domain-containing protein</fullName>
    </submittedName>
</protein>
<keyword evidence="3" id="KW-1185">Reference proteome</keyword>
<dbReference type="InterPro" id="IPR025500">
    <property type="entry name" value="DUF4390"/>
</dbReference>
<dbReference type="EMBL" id="CP058554">
    <property type="protein sequence ID" value="QMV71417.1"/>
    <property type="molecule type" value="Genomic_DNA"/>
</dbReference>
<name>A0A7G5EBP2_9BURK</name>
<accession>A0A7G5EBP2</accession>
<dbReference type="Pfam" id="PF14334">
    <property type="entry name" value="DUF4390"/>
    <property type="match status" value="1"/>
</dbReference>
<keyword evidence="1" id="KW-0732">Signal</keyword>
<evidence type="ECO:0000313" key="3">
    <source>
        <dbReference type="Proteomes" id="UP000515240"/>
    </source>
</evidence>
<proteinExistence type="predicted"/>
<evidence type="ECO:0000313" key="2">
    <source>
        <dbReference type="EMBL" id="QMV71417.1"/>
    </source>
</evidence>
<organism evidence="2 3">
    <name type="scientific">Comamonas piscis</name>
    <dbReference type="NCBI Taxonomy" id="1562974"/>
    <lineage>
        <taxon>Bacteria</taxon>
        <taxon>Pseudomonadati</taxon>
        <taxon>Pseudomonadota</taxon>
        <taxon>Betaproteobacteria</taxon>
        <taxon>Burkholderiales</taxon>
        <taxon>Comamonadaceae</taxon>
        <taxon>Comamonas</taxon>
    </lineage>
</organism>
<gene>
    <name evidence="2" type="ORF">HS961_00400</name>
</gene>
<dbReference type="Proteomes" id="UP000515240">
    <property type="component" value="Chromosome"/>
</dbReference>